<dbReference type="Gene3D" id="3.30.70.580">
    <property type="entry name" value="Pseudouridine synthase I, catalytic domain, N-terminal subdomain"/>
    <property type="match status" value="1"/>
</dbReference>
<dbReference type="InterPro" id="IPR020097">
    <property type="entry name" value="PsdUridine_synth_TruA_a/b_dom"/>
</dbReference>
<dbReference type="NCBIfam" id="TIGR00071">
    <property type="entry name" value="hisT_truA"/>
    <property type="match status" value="1"/>
</dbReference>
<dbReference type="PANTHER" id="PTHR11142">
    <property type="entry name" value="PSEUDOURIDYLATE SYNTHASE"/>
    <property type="match status" value="1"/>
</dbReference>
<sequence length="250" mass="28259">MRNIKLVLAYDGTNYHGFQKQNNTRLKTIQGTLEDALRVLTKEEVKVIGSGRTDAGVHAQGQVVNFLSHTTIPPERFPLALNSVLPSDIVVWEAEDVPQEFHARFDAVKKTYRYTIYNDRHLSPFWRYFAYHVPVPLDIERMSVAAREFQGTHDFRGFCAKDTAVKDFVRTIYTCQVEKEGPLVTITVTGDGFLYNMVRIMTGTLIEVGLGKRRPEEIPGLLAAKERKLAGATVPPQGLCLWSVEYKNGN</sequence>
<dbReference type="RefSeq" id="WP_034424932.1">
    <property type="nucleotide sequence ID" value="NZ_CP045798.1"/>
</dbReference>
<name>A0A7G6E5X1_THEFR</name>
<evidence type="ECO:0000256" key="1">
    <source>
        <dbReference type="ARBA" id="ARBA00009375"/>
    </source>
</evidence>
<evidence type="ECO:0000256" key="2">
    <source>
        <dbReference type="ARBA" id="ARBA00022694"/>
    </source>
</evidence>
<dbReference type="Gene3D" id="3.30.70.660">
    <property type="entry name" value="Pseudouridine synthase I, catalytic domain, C-terminal subdomain"/>
    <property type="match status" value="1"/>
</dbReference>
<evidence type="ECO:0000256" key="3">
    <source>
        <dbReference type="ARBA" id="ARBA00023235"/>
    </source>
</evidence>
<dbReference type="InterPro" id="IPR020103">
    <property type="entry name" value="PsdUridine_synth_cat_dom_sf"/>
</dbReference>
<protein>
    <recommendedName>
        <fullName evidence="4">tRNA pseudouridine synthase A</fullName>
        <ecNumber evidence="4">5.4.99.12</ecNumber>
    </recommendedName>
    <alternativeName>
        <fullName evidence="4">tRNA pseudouridine(38-40) synthase</fullName>
    </alternativeName>
    <alternativeName>
        <fullName evidence="4">tRNA pseudouridylate synthase I</fullName>
    </alternativeName>
    <alternativeName>
        <fullName evidence="4">tRNA-uridine isomerase I</fullName>
    </alternativeName>
</protein>
<dbReference type="InterPro" id="IPR020095">
    <property type="entry name" value="PsdUridine_synth_TruA_C"/>
</dbReference>
<dbReference type="InterPro" id="IPR001406">
    <property type="entry name" value="PsdUridine_synth_TruA"/>
</dbReference>
<dbReference type="EMBL" id="CP045798">
    <property type="protein sequence ID" value="QNB47475.1"/>
    <property type="molecule type" value="Genomic_DNA"/>
</dbReference>
<feature type="active site" description="Nucleophile" evidence="4 5">
    <location>
        <position position="54"/>
    </location>
</feature>
<evidence type="ECO:0000313" key="9">
    <source>
        <dbReference type="EMBL" id="QNB47475.1"/>
    </source>
</evidence>
<dbReference type="Pfam" id="PF01416">
    <property type="entry name" value="PseudoU_synth_1"/>
    <property type="match status" value="2"/>
</dbReference>
<feature type="domain" description="Pseudouridine synthase I TruA alpha/beta" evidence="8">
    <location>
        <begin position="9"/>
        <end position="106"/>
    </location>
</feature>
<dbReference type="AlphaFoldDB" id="A0A7G6E5X1"/>
<gene>
    <name evidence="4 9" type="primary">truA</name>
    <name evidence="9" type="ORF">BR63_14995</name>
</gene>
<dbReference type="GO" id="GO:0031119">
    <property type="term" value="P:tRNA pseudouridine synthesis"/>
    <property type="evidence" value="ECO:0007669"/>
    <property type="project" value="UniProtKB-UniRule"/>
</dbReference>
<evidence type="ECO:0000256" key="4">
    <source>
        <dbReference type="HAMAP-Rule" id="MF_00171"/>
    </source>
</evidence>
<dbReference type="Proteomes" id="UP000515847">
    <property type="component" value="Chromosome"/>
</dbReference>
<dbReference type="HAMAP" id="MF_00171">
    <property type="entry name" value="TruA"/>
    <property type="match status" value="1"/>
</dbReference>
<dbReference type="PANTHER" id="PTHR11142:SF0">
    <property type="entry name" value="TRNA PSEUDOURIDINE SYNTHASE-LIKE 1"/>
    <property type="match status" value="1"/>
</dbReference>
<dbReference type="PIRSF" id="PIRSF001430">
    <property type="entry name" value="tRNA_psdUrid_synth"/>
    <property type="match status" value="1"/>
</dbReference>
<dbReference type="SUPFAM" id="SSF55120">
    <property type="entry name" value="Pseudouridine synthase"/>
    <property type="match status" value="1"/>
</dbReference>
<dbReference type="OrthoDB" id="9811823at2"/>
<dbReference type="GO" id="GO:0160147">
    <property type="term" value="F:tRNA pseudouridine(38-40) synthase activity"/>
    <property type="evidence" value="ECO:0007669"/>
    <property type="project" value="UniProtKB-EC"/>
</dbReference>
<comment type="caution">
    <text evidence="4">Lacks conserved residue(s) required for the propagation of feature annotation.</text>
</comment>
<proteinExistence type="inferred from homology"/>
<comment type="subunit">
    <text evidence="4">Homodimer.</text>
</comment>
<evidence type="ECO:0000256" key="6">
    <source>
        <dbReference type="PIRSR" id="PIRSR001430-2"/>
    </source>
</evidence>
<dbReference type="EC" id="5.4.99.12" evidence="4"/>
<comment type="catalytic activity">
    <reaction evidence="4 7">
        <text>uridine(38/39/40) in tRNA = pseudouridine(38/39/40) in tRNA</text>
        <dbReference type="Rhea" id="RHEA:22376"/>
        <dbReference type="Rhea" id="RHEA-COMP:10085"/>
        <dbReference type="Rhea" id="RHEA-COMP:10087"/>
        <dbReference type="ChEBI" id="CHEBI:65314"/>
        <dbReference type="ChEBI" id="CHEBI:65315"/>
        <dbReference type="EC" id="5.4.99.12"/>
    </reaction>
</comment>
<accession>A0A7G6E5X1</accession>
<keyword evidence="3 4" id="KW-0413">Isomerase</keyword>
<organism evidence="9 10">
    <name type="scientific">Thermanaerosceptrum fracticalcis</name>
    <dbReference type="NCBI Taxonomy" id="1712410"/>
    <lineage>
        <taxon>Bacteria</taxon>
        <taxon>Bacillati</taxon>
        <taxon>Bacillota</taxon>
        <taxon>Clostridia</taxon>
        <taxon>Eubacteriales</taxon>
        <taxon>Peptococcaceae</taxon>
        <taxon>Thermanaerosceptrum</taxon>
    </lineage>
</organism>
<evidence type="ECO:0000313" key="10">
    <source>
        <dbReference type="Proteomes" id="UP000515847"/>
    </source>
</evidence>
<reference evidence="9 10" key="1">
    <citation type="journal article" date="2019" name="Front. Microbiol.">
        <title>Thermoanaerosceptrum fracticalcis gen. nov. sp. nov., a Novel Fumarate-Fermenting Microorganism From a Deep Fractured Carbonate Aquifer of the US Great Basin.</title>
        <authorList>
            <person name="Hamilton-Brehm S.D."/>
            <person name="Stewart L.E."/>
            <person name="Zavarin M."/>
            <person name="Caldwell M."/>
            <person name="Lawson P.A."/>
            <person name="Onstott T.C."/>
            <person name="Grzymski J."/>
            <person name="Neveux I."/>
            <person name="Lollar B.S."/>
            <person name="Russell C.E."/>
            <person name="Moser D.P."/>
        </authorList>
    </citation>
    <scope>NUCLEOTIDE SEQUENCE [LARGE SCALE GENOMIC DNA]</scope>
    <source>
        <strain evidence="9 10">DRI-13</strain>
    </source>
</reference>
<keyword evidence="2 4" id="KW-0819">tRNA processing</keyword>
<keyword evidence="10" id="KW-1185">Reference proteome</keyword>
<evidence type="ECO:0000256" key="5">
    <source>
        <dbReference type="PIRSR" id="PIRSR001430-1"/>
    </source>
</evidence>
<dbReference type="GO" id="GO:0003723">
    <property type="term" value="F:RNA binding"/>
    <property type="evidence" value="ECO:0007669"/>
    <property type="project" value="InterPro"/>
</dbReference>
<dbReference type="KEGG" id="tfr:BR63_14995"/>
<comment type="function">
    <text evidence="4">Formation of pseudouridine at positions 38, 39 and 40 in the anticodon stem and loop of transfer RNAs.</text>
</comment>
<comment type="similarity">
    <text evidence="1 4 7">Belongs to the tRNA pseudouridine synthase TruA family.</text>
</comment>
<feature type="binding site" evidence="4 6">
    <location>
        <position position="112"/>
    </location>
    <ligand>
        <name>substrate</name>
    </ligand>
</feature>
<feature type="domain" description="Pseudouridine synthase I TruA alpha/beta" evidence="8">
    <location>
        <begin position="145"/>
        <end position="246"/>
    </location>
</feature>
<evidence type="ECO:0000256" key="7">
    <source>
        <dbReference type="RuleBase" id="RU003792"/>
    </source>
</evidence>
<dbReference type="CDD" id="cd02570">
    <property type="entry name" value="PseudoU_synth_EcTruA"/>
    <property type="match status" value="1"/>
</dbReference>
<evidence type="ECO:0000259" key="8">
    <source>
        <dbReference type="Pfam" id="PF01416"/>
    </source>
</evidence>
<dbReference type="FunFam" id="3.30.70.580:FF:000001">
    <property type="entry name" value="tRNA pseudouridine synthase A"/>
    <property type="match status" value="1"/>
</dbReference>
<dbReference type="InterPro" id="IPR020094">
    <property type="entry name" value="TruA/RsuA/RluB/E/F_N"/>
</dbReference>